<dbReference type="GO" id="GO:0071035">
    <property type="term" value="P:nuclear polyadenylation-dependent rRNA catabolic process"/>
    <property type="evidence" value="ECO:0007669"/>
    <property type="project" value="TreeGrafter"/>
</dbReference>
<dbReference type="GO" id="GO:0071028">
    <property type="term" value="P:nuclear mRNA surveillance"/>
    <property type="evidence" value="ECO:0007669"/>
    <property type="project" value="TreeGrafter"/>
</dbReference>
<dbReference type="InterPro" id="IPR036345">
    <property type="entry name" value="ExoRNase_PH_dom2_sf"/>
</dbReference>
<keyword evidence="9" id="KW-1185">Reference proteome</keyword>
<comment type="subcellular location">
    <subcellularLocation>
        <location evidence="1">Cytoplasm</location>
    </subcellularLocation>
    <subcellularLocation>
        <location evidence="2">Nucleus</location>
        <location evidence="2">Nucleolus</location>
    </subcellularLocation>
</comment>
<dbReference type="PANTHER" id="PTHR11097:SF8">
    <property type="entry name" value="EXOSOME COMPLEX COMPONENT RRP42"/>
    <property type="match status" value="1"/>
</dbReference>
<reference evidence="8" key="1">
    <citation type="submission" date="2014-03" db="EMBL/GenBank/DDBJ databases">
        <authorList>
            <person name="Casaregola S."/>
        </authorList>
    </citation>
    <scope>NUCLEOTIDE SEQUENCE [LARGE SCALE GENOMIC DNA]</scope>
    <source>
        <strain evidence="8">CLIB 918</strain>
    </source>
</reference>
<dbReference type="InterPro" id="IPR020568">
    <property type="entry name" value="Ribosomal_Su5_D2-typ_SF"/>
</dbReference>
<dbReference type="InterPro" id="IPR050590">
    <property type="entry name" value="Exosome_comp_Rrp42_subfam"/>
</dbReference>
<dbReference type="GO" id="GO:0034475">
    <property type="term" value="P:U4 snRNA 3'-end processing"/>
    <property type="evidence" value="ECO:0007669"/>
    <property type="project" value="TreeGrafter"/>
</dbReference>
<evidence type="ECO:0000256" key="2">
    <source>
        <dbReference type="ARBA" id="ARBA00004604"/>
    </source>
</evidence>
<protein>
    <recommendedName>
        <fullName evidence="6">Ribosomal RNA-processing protein 42</fullName>
    </recommendedName>
</protein>
<dbReference type="GO" id="GO:0035925">
    <property type="term" value="F:mRNA 3'-UTR AU-rich region binding"/>
    <property type="evidence" value="ECO:0007669"/>
    <property type="project" value="TreeGrafter"/>
</dbReference>
<gene>
    <name evidence="8" type="ORF">BN980_GECA08s01044g</name>
</gene>
<evidence type="ECO:0000256" key="6">
    <source>
        <dbReference type="ARBA" id="ARBA00042523"/>
    </source>
</evidence>
<accession>A0A0J9XBA5</accession>
<dbReference type="Pfam" id="PF01138">
    <property type="entry name" value="RNase_PH"/>
    <property type="match status" value="1"/>
</dbReference>
<evidence type="ECO:0000256" key="1">
    <source>
        <dbReference type="ARBA" id="ARBA00004496"/>
    </source>
</evidence>
<dbReference type="SUPFAM" id="SSF55666">
    <property type="entry name" value="Ribonuclease PH domain 2-like"/>
    <property type="match status" value="1"/>
</dbReference>
<dbReference type="GO" id="GO:0071038">
    <property type="term" value="P:TRAMP-dependent tRNA surveillance pathway"/>
    <property type="evidence" value="ECO:0007669"/>
    <property type="project" value="TreeGrafter"/>
</dbReference>
<evidence type="ECO:0000313" key="9">
    <source>
        <dbReference type="Proteomes" id="UP000242525"/>
    </source>
</evidence>
<dbReference type="InterPro" id="IPR027408">
    <property type="entry name" value="PNPase/RNase_PH_dom_sf"/>
</dbReference>
<dbReference type="GO" id="GO:0034473">
    <property type="term" value="P:U1 snRNA 3'-end processing"/>
    <property type="evidence" value="ECO:0007669"/>
    <property type="project" value="TreeGrafter"/>
</dbReference>
<evidence type="ECO:0000256" key="5">
    <source>
        <dbReference type="ARBA" id="ARBA00022835"/>
    </source>
</evidence>
<dbReference type="GO" id="GO:0000177">
    <property type="term" value="C:cytoplasmic exosome (RNase complex)"/>
    <property type="evidence" value="ECO:0007669"/>
    <property type="project" value="TreeGrafter"/>
</dbReference>
<organism evidence="8 9">
    <name type="scientific">Geotrichum candidum</name>
    <name type="common">Oospora lactis</name>
    <name type="synonym">Dipodascus geotrichum</name>
    <dbReference type="NCBI Taxonomy" id="1173061"/>
    <lineage>
        <taxon>Eukaryota</taxon>
        <taxon>Fungi</taxon>
        <taxon>Dikarya</taxon>
        <taxon>Ascomycota</taxon>
        <taxon>Saccharomycotina</taxon>
        <taxon>Dipodascomycetes</taxon>
        <taxon>Dipodascales</taxon>
        <taxon>Dipodascaceae</taxon>
        <taxon>Geotrichum</taxon>
    </lineage>
</organism>
<dbReference type="GO" id="GO:0000176">
    <property type="term" value="C:nuclear exosome (RNase complex)"/>
    <property type="evidence" value="ECO:0007669"/>
    <property type="project" value="UniProtKB-ARBA"/>
</dbReference>
<dbReference type="SUPFAM" id="SSF54211">
    <property type="entry name" value="Ribosomal protein S5 domain 2-like"/>
    <property type="match status" value="1"/>
</dbReference>
<dbReference type="Proteomes" id="UP000242525">
    <property type="component" value="Unassembled WGS sequence"/>
</dbReference>
<dbReference type="PANTHER" id="PTHR11097">
    <property type="entry name" value="EXOSOME COMPLEX EXONUCLEASE RIBOSOMAL RNA PROCESSING PROTEIN"/>
    <property type="match status" value="1"/>
</dbReference>
<keyword evidence="5" id="KW-0271">Exosome</keyword>
<dbReference type="Gene3D" id="3.30.230.70">
    <property type="entry name" value="GHMP Kinase, N-terminal domain"/>
    <property type="match status" value="1"/>
</dbReference>
<evidence type="ECO:0000313" key="8">
    <source>
        <dbReference type="EMBL" id="CDO54562.1"/>
    </source>
</evidence>
<dbReference type="GO" id="GO:0034476">
    <property type="term" value="P:U5 snRNA 3'-end processing"/>
    <property type="evidence" value="ECO:0007669"/>
    <property type="project" value="TreeGrafter"/>
</dbReference>
<dbReference type="GO" id="GO:0005730">
    <property type="term" value="C:nucleolus"/>
    <property type="evidence" value="ECO:0007669"/>
    <property type="project" value="UniProtKB-SubCell"/>
</dbReference>
<evidence type="ECO:0000256" key="3">
    <source>
        <dbReference type="ARBA" id="ARBA00006678"/>
    </source>
</evidence>
<dbReference type="GO" id="GO:0016075">
    <property type="term" value="P:rRNA catabolic process"/>
    <property type="evidence" value="ECO:0007669"/>
    <property type="project" value="TreeGrafter"/>
</dbReference>
<feature type="domain" description="Exoribonuclease phosphorolytic" evidence="7">
    <location>
        <begin position="31"/>
        <end position="168"/>
    </location>
</feature>
<dbReference type="OrthoDB" id="272245at2759"/>
<sequence length="306" mass="33416">MPSLSPAELSYLRTSLESNPPVRPDARAVAQFRPLQASTNFLPTTNGSARVRTADGSECIVGVKAKVIQLDSNSVKDNNSYPIEKLVAVDVDIAGLRDDHVGATLISSTLQQMLVNSQILNNGNRLKLTSKFAFRLHIDALVMSHSASNPLNLLSLTIYLALMSTKLPKLISSTDDNAAEEIPVFDDDWDNAIPLTNSRTSDNLYYKPPLLFIFAVVGENLLIDPSKDEEIVSEGGILMGWENGKIAAPLRFIELSTGRSKGIKPQMLNKAYKLALEAGNDVSESLDLIAKLDKEDELEYGPPSMF</sequence>
<comment type="caution">
    <text evidence="8">The sequence shown here is derived from an EMBL/GenBank/DDBJ whole genome shotgun (WGS) entry which is preliminary data.</text>
</comment>
<dbReference type="STRING" id="1173061.A0A0J9XBA5"/>
<dbReference type="EMBL" id="CCBN010000008">
    <property type="protein sequence ID" value="CDO54562.1"/>
    <property type="molecule type" value="Genomic_DNA"/>
</dbReference>
<dbReference type="GO" id="GO:0000467">
    <property type="term" value="P:exonucleolytic trimming to generate mature 3'-end of 5.8S rRNA from tricistronic rRNA transcript (SSU-rRNA, 5.8S rRNA, LSU-rRNA)"/>
    <property type="evidence" value="ECO:0007669"/>
    <property type="project" value="UniProtKB-ARBA"/>
</dbReference>
<keyword evidence="4" id="KW-0963">Cytoplasm</keyword>
<dbReference type="InterPro" id="IPR001247">
    <property type="entry name" value="ExoRNase_PH_dom1"/>
</dbReference>
<evidence type="ECO:0000259" key="7">
    <source>
        <dbReference type="Pfam" id="PF01138"/>
    </source>
</evidence>
<dbReference type="AlphaFoldDB" id="A0A0J9XBA5"/>
<comment type="similarity">
    <text evidence="3">Belongs to the RNase PH family.</text>
</comment>
<proteinExistence type="inferred from homology"/>
<evidence type="ECO:0000256" key="4">
    <source>
        <dbReference type="ARBA" id="ARBA00022490"/>
    </source>
</evidence>
<name>A0A0J9XBA5_GEOCN</name>